<dbReference type="RefSeq" id="WP_013252300.1">
    <property type="nucleotide sequence ID" value="NC_014363.1"/>
</dbReference>
<comment type="catalytic activity">
    <reaction evidence="9 11">
        <text>dTMP + ATP = dTDP + ADP</text>
        <dbReference type="Rhea" id="RHEA:13517"/>
        <dbReference type="ChEBI" id="CHEBI:30616"/>
        <dbReference type="ChEBI" id="CHEBI:58369"/>
        <dbReference type="ChEBI" id="CHEBI:63528"/>
        <dbReference type="ChEBI" id="CHEBI:456216"/>
        <dbReference type="EC" id="2.7.4.9"/>
    </reaction>
</comment>
<feature type="binding site" evidence="11">
    <location>
        <begin position="36"/>
        <end position="43"/>
    </location>
    <ligand>
        <name>ATP</name>
        <dbReference type="ChEBI" id="CHEBI:30616"/>
    </ligand>
</feature>
<dbReference type="GeneID" id="78513267"/>
<evidence type="ECO:0000256" key="10">
    <source>
        <dbReference type="ARBA" id="ARBA00057735"/>
    </source>
</evidence>
<evidence type="ECO:0000259" key="13">
    <source>
        <dbReference type="Pfam" id="PF02223"/>
    </source>
</evidence>
<evidence type="ECO:0000256" key="3">
    <source>
        <dbReference type="ARBA" id="ARBA00017144"/>
    </source>
</evidence>
<dbReference type="GO" id="GO:0005524">
    <property type="term" value="F:ATP binding"/>
    <property type="evidence" value="ECO:0007669"/>
    <property type="project" value="UniProtKB-UniRule"/>
</dbReference>
<dbReference type="STRING" id="633147.Olsu_1446"/>
<gene>
    <name evidence="11" type="primary">tmk</name>
    <name evidence="14" type="ordered locus">Olsu_1446</name>
</gene>
<dbReference type="PANTHER" id="PTHR10344:SF4">
    <property type="entry name" value="UMP-CMP KINASE 2, MITOCHONDRIAL"/>
    <property type="match status" value="1"/>
</dbReference>
<proteinExistence type="inferred from homology"/>
<dbReference type="Gene3D" id="3.40.50.300">
    <property type="entry name" value="P-loop containing nucleotide triphosphate hydrolases"/>
    <property type="match status" value="1"/>
</dbReference>
<keyword evidence="7 11" id="KW-0418">Kinase</keyword>
<dbReference type="InterPro" id="IPR027417">
    <property type="entry name" value="P-loop_NTPase"/>
</dbReference>
<dbReference type="GO" id="GO:0006227">
    <property type="term" value="P:dUDP biosynthetic process"/>
    <property type="evidence" value="ECO:0007669"/>
    <property type="project" value="TreeGrafter"/>
</dbReference>
<dbReference type="eggNOG" id="COG0125">
    <property type="taxonomic scope" value="Bacteria"/>
</dbReference>
<dbReference type="SUPFAM" id="SSF52540">
    <property type="entry name" value="P-loop containing nucleoside triphosphate hydrolases"/>
    <property type="match status" value="1"/>
</dbReference>
<evidence type="ECO:0000256" key="2">
    <source>
        <dbReference type="ARBA" id="ARBA00012980"/>
    </source>
</evidence>
<keyword evidence="4 11" id="KW-0808">Transferase</keyword>
<evidence type="ECO:0000256" key="11">
    <source>
        <dbReference type="HAMAP-Rule" id="MF_00165"/>
    </source>
</evidence>
<sequence length="231" mass="25133">MPPVGRGVRRATPVPDVREAPAESTARRGRLVTLEGIDGCGKSTQAALLADHLEASGHEVVCLREPGGTAVSEKIRQLLLDPVNDEMADECELLLYEASRAQLVRQVIEPALERGAVVVCDRYFDSTYAYQHGGRGLDRTLVERCNELGSCGRRPDVTLVFDLDPTVAFARATQGGRDRLEGAGLRFQERVRASYLDLAAKEPARVRVIDATGSADEVGRRALLVLADVLR</sequence>
<comment type="function">
    <text evidence="10 11">Phosphorylation of dTMP to form dTDP in both de novo and salvage pathways of dTTP synthesis.</text>
</comment>
<evidence type="ECO:0000256" key="5">
    <source>
        <dbReference type="ARBA" id="ARBA00022727"/>
    </source>
</evidence>
<evidence type="ECO:0000256" key="4">
    <source>
        <dbReference type="ARBA" id="ARBA00022679"/>
    </source>
</evidence>
<dbReference type="InterPro" id="IPR018095">
    <property type="entry name" value="Thymidylate_kin_CS"/>
</dbReference>
<dbReference type="KEGG" id="ols:Olsu_1446"/>
<evidence type="ECO:0000256" key="12">
    <source>
        <dbReference type="SAM" id="MobiDB-lite"/>
    </source>
</evidence>
<evidence type="ECO:0000256" key="1">
    <source>
        <dbReference type="ARBA" id="ARBA00009776"/>
    </source>
</evidence>
<dbReference type="HOGENOM" id="CLU_049131_0_2_11"/>
<dbReference type="CDD" id="cd01672">
    <property type="entry name" value="TMPK"/>
    <property type="match status" value="1"/>
</dbReference>
<dbReference type="HAMAP" id="MF_00165">
    <property type="entry name" value="Thymidylate_kinase"/>
    <property type="match status" value="1"/>
</dbReference>
<dbReference type="GO" id="GO:0004798">
    <property type="term" value="F:dTMP kinase activity"/>
    <property type="evidence" value="ECO:0007669"/>
    <property type="project" value="UniProtKB-UniRule"/>
</dbReference>
<dbReference type="Proteomes" id="UP000000333">
    <property type="component" value="Chromosome"/>
</dbReference>
<dbReference type="InterPro" id="IPR039430">
    <property type="entry name" value="Thymidylate_kin-like_dom"/>
</dbReference>
<protein>
    <recommendedName>
        <fullName evidence="3 11">Thymidylate kinase</fullName>
        <ecNumber evidence="2 11">2.7.4.9</ecNumber>
    </recommendedName>
    <alternativeName>
        <fullName evidence="11">dTMP kinase</fullName>
    </alternativeName>
</protein>
<keyword evidence="6 11" id="KW-0547">Nucleotide-binding</keyword>
<keyword evidence="5 11" id="KW-0545">Nucleotide biosynthesis</keyword>
<keyword evidence="8 11" id="KW-0067">ATP-binding</keyword>
<accession>E1QWP5</accession>
<dbReference type="NCBIfam" id="TIGR00041">
    <property type="entry name" value="DTMP_kinase"/>
    <property type="match status" value="1"/>
</dbReference>
<dbReference type="GO" id="GO:0006235">
    <property type="term" value="P:dTTP biosynthetic process"/>
    <property type="evidence" value="ECO:0007669"/>
    <property type="project" value="UniProtKB-UniRule"/>
</dbReference>
<feature type="region of interest" description="Disordered" evidence="12">
    <location>
        <begin position="1"/>
        <end position="25"/>
    </location>
</feature>
<keyword evidence="15" id="KW-1185">Reference proteome</keyword>
<evidence type="ECO:0000256" key="8">
    <source>
        <dbReference type="ARBA" id="ARBA00022840"/>
    </source>
</evidence>
<dbReference type="EC" id="2.7.4.9" evidence="2 11"/>
<comment type="similarity">
    <text evidence="1 11">Belongs to the thymidylate kinase family.</text>
</comment>
<dbReference type="EMBL" id="CP002106">
    <property type="protein sequence ID" value="ADK68548.1"/>
    <property type="molecule type" value="Genomic_DNA"/>
</dbReference>
<dbReference type="Pfam" id="PF02223">
    <property type="entry name" value="Thymidylate_kin"/>
    <property type="match status" value="1"/>
</dbReference>
<reference evidence="14 15" key="1">
    <citation type="journal article" date="2010" name="Stand. Genomic Sci.">
        <title>Complete genome sequence of Olsenella uli type strain (VPI D76D-27C).</title>
        <authorList>
            <person name="Goker M."/>
            <person name="Held B."/>
            <person name="Lucas S."/>
            <person name="Nolan M."/>
            <person name="Yasawong M."/>
            <person name="Glavina Del Rio T."/>
            <person name="Tice H."/>
            <person name="Cheng J.F."/>
            <person name="Bruce D."/>
            <person name="Detter J.C."/>
            <person name="Tapia R."/>
            <person name="Han C."/>
            <person name="Goodwin L."/>
            <person name="Pitluck S."/>
            <person name="Liolios K."/>
            <person name="Ivanova N."/>
            <person name="Mavromatis K."/>
            <person name="Mikhailova N."/>
            <person name="Pati A."/>
            <person name="Chen A."/>
            <person name="Palaniappan K."/>
            <person name="Land M."/>
            <person name="Hauser L."/>
            <person name="Chang Y.J."/>
            <person name="Jeffries C.D."/>
            <person name="Rohde M."/>
            <person name="Sikorski J."/>
            <person name="Pukall R."/>
            <person name="Woyke T."/>
            <person name="Bristow J."/>
            <person name="Eisen J.A."/>
            <person name="Markowitz V."/>
            <person name="Hugenholtz P."/>
            <person name="Kyrpides N.C."/>
            <person name="Klenk H.P."/>
            <person name="Lapidus A."/>
        </authorList>
    </citation>
    <scope>NUCLEOTIDE SEQUENCE [LARGE SCALE GENOMIC DNA]</scope>
    <source>
        <strain evidence="15">ATCC 49627 / DSM 7084 / CIP 109912 / JCM 12494 / NCIMB 702895 / VPI D76D-27C</strain>
    </source>
</reference>
<name>E1QWP5_OLSUV</name>
<organism evidence="14 15">
    <name type="scientific">Olsenella uli (strain ATCC 49627 / DSM 7084 / CCUG 31166 / CIP 109912 / JCM 12494 / LMG 11480 / NCIMB 702895 / VPI D76D-27C)</name>
    <name type="common">Lactobacillus uli</name>
    <dbReference type="NCBI Taxonomy" id="633147"/>
    <lineage>
        <taxon>Bacteria</taxon>
        <taxon>Bacillati</taxon>
        <taxon>Actinomycetota</taxon>
        <taxon>Coriobacteriia</taxon>
        <taxon>Coriobacteriales</taxon>
        <taxon>Atopobiaceae</taxon>
        <taxon>Olsenella</taxon>
    </lineage>
</organism>
<dbReference type="GO" id="GO:0006233">
    <property type="term" value="P:dTDP biosynthetic process"/>
    <property type="evidence" value="ECO:0007669"/>
    <property type="project" value="InterPro"/>
</dbReference>
<dbReference type="GO" id="GO:0005829">
    <property type="term" value="C:cytosol"/>
    <property type="evidence" value="ECO:0007669"/>
    <property type="project" value="TreeGrafter"/>
</dbReference>
<evidence type="ECO:0000313" key="15">
    <source>
        <dbReference type="Proteomes" id="UP000000333"/>
    </source>
</evidence>
<dbReference type="FunFam" id="3.40.50.300:FF:000225">
    <property type="entry name" value="Thymidylate kinase"/>
    <property type="match status" value="1"/>
</dbReference>
<evidence type="ECO:0000256" key="9">
    <source>
        <dbReference type="ARBA" id="ARBA00048743"/>
    </source>
</evidence>
<evidence type="ECO:0000256" key="6">
    <source>
        <dbReference type="ARBA" id="ARBA00022741"/>
    </source>
</evidence>
<evidence type="ECO:0000313" key="14">
    <source>
        <dbReference type="EMBL" id="ADK68548.1"/>
    </source>
</evidence>
<dbReference type="PANTHER" id="PTHR10344">
    <property type="entry name" value="THYMIDYLATE KINASE"/>
    <property type="match status" value="1"/>
</dbReference>
<evidence type="ECO:0000256" key="7">
    <source>
        <dbReference type="ARBA" id="ARBA00022777"/>
    </source>
</evidence>
<feature type="domain" description="Thymidylate kinase-like" evidence="13">
    <location>
        <begin position="34"/>
        <end position="219"/>
    </location>
</feature>
<dbReference type="InterPro" id="IPR018094">
    <property type="entry name" value="Thymidylate_kinase"/>
</dbReference>
<dbReference type="AlphaFoldDB" id="E1QWP5"/>
<dbReference type="PROSITE" id="PS01331">
    <property type="entry name" value="THYMIDYLATE_KINASE"/>
    <property type="match status" value="1"/>
</dbReference>